<dbReference type="Proteomes" id="UP001196413">
    <property type="component" value="Unassembled WGS sequence"/>
</dbReference>
<dbReference type="EMBL" id="JAHQIW010006895">
    <property type="protein sequence ID" value="KAJ1371048.1"/>
    <property type="molecule type" value="Genomic_DNA"/>
</dbReference>
<proteinExistence type="predicted"/>
<keyword evidence="3" id="KW-1185">Reference proteome</keyword>
<dbReference type="Gene3D" id="1.10.225.10">
    <property type="entry name" value="Saposin-like"/>
    <property type="match status" value="1"/>
</dbReference>
<evidence type="ECO:0000313" key="3">
    <source>
        <dbReference type="Proteomes" id="UP001196413"/>
    </source>
</evidence>
<reference evidence="2" key="1">
    <citation type="submission" date="2021-06" db="EMBL/GenBank/DDBJ databases">
        <title>Parelaphostrongylus tenuis whole genome reference sequence.</title>
        <authorList>
            <person name="Garwood T.J."/>
            <person name="Larsen P.A."/>
            <person name="Fountain-Jones N.M."/>
            <person name="Garbe J.R."/>
            <person name="Macchietto M.G."/>
            <person name="Kania S.A."/>
            <person name="Gerhold R.W."/>
            <person name="Richards J.E."/>
            <person name="Wolf T.M."/>
        </authorList>
    </citation>
    <scope>NUCLEOTIDE SEQUENCE</scope>
    <source>
        <strain evidence="2">MNPRO001-30</strain>
        <tissue evidence="2">Meninges</tissue>
    </source>
</reference>
<protein>
    <recommendedName>
        <fullName evidence="4">Saposin B-type domain-containing protein</fullName>
    </recommendedName>
</protein>
<dbReference type="SUPFAM" id="SSF47862">
    <property type="entry name" value="Saposin"/>
    <property type="match status" value="1"/>
</dbReference>
<sequence length="146" mass="16752">MLFSLRILSILALSMIFAQQTYASPEKRCGACKMLLTEVEKVLEIGTEFTEQELDQTIKKVCDKRSRVMEGICEYFGKEILSELFQWIEEKEEEFDVEEGGWGVTHYTNRNRFLAFSHPCFGPIGHISNHQSNKIIRRGQIGAGQS</sequence>
<feature type="chain" id="PRO_5042262759" description="Saposin B-type domain-containing protein" evidence="1">
    <location>
        <begin position="24"/>
        <end position="146"/>
    </location>
</feature>
<accession>A0AAD5WIU4</accession>
<name>A0AAD5WIU4_PARTN</name>
<dbReference type="InterPro" id="IPR011001">
    <property type="entry name" value="Saposin-like"/>
</dbReference>
<gene>
    <name evidence="2" type="ORF">KIN20_032918</name>
</gene>
<evidence type="ECO:0008006" key="4">
    <source>
        <dbReference type="Google" id="ProtNLM"/>
    </source>
</evidence>
<feature type="signal peptide" evidence="1">
    <location>
        <begin position="1"/>
        <end position="23"/>
    </location>
</feature>
<evidence type="ECO:0000256" key="1">
    <source>
        <dbReference type="SAM" id="SignalP"/>
    </source>
</evidence>
<comment type="caution">
    <text evidence="2">The sequence shown here is derived from an EMBL/GenBank/DDBJ whole genome shotgun (WGS) entry which is preliminary data.</text>
</comment>
<organism evidence="2 3">
    <name type="scientific">Parelaphostrongylus tenuis</name>
    <name type="common">Meningeal worm</name>
    <dbReference type="NCBI Taxonomy" id="148309"/>
    <lineage>
        <taxon>Eukaryota</taxon>
        <taxon>Metazoa</taxon>
        <taxon>Ecdysozoa</taxon>
        <taxon>Nematoda</taxon>
        <taxon>Chromadorea</taxon>
        <taxon>Rhabditida</taxon>
        <taxon>Rhabditina</taxon>
        <taxon>Rhabditomorpha</taxon>
        <taxon>Strongyloidea</taxon>
        <taxon>Metastrongylidae</taxon>
        <taxon>Parelaphostrongylus</taxon>
    </lineage>
</organism>
<dbReference type="AlphaFoldDB" id="A0AAD5WIU4"/>
<keyword evidence="1" id="KW-0732">Signal</keyword>
<evidence type="ECO:0000313" key="2">
    <source>
        <dbReference type="EMBL" id="KAJ1371048.1"/>
    </source>
</evidence>